<dbReference type="AlphaFoldDB" id="A0A9N9BCJ8"/>
<evidence type="ECO:0000256" key="1">
    <source>
        <dbReference type="SAM" id="MobiDB-lite"/>
    </source>
</evidence>
<dbReference type="EMBL" id="CAJVPI010000691">
    <property type="protein sequence ID" value="CAG8563216.1"/>
    <property type="molecule type" value="Genomic_DNA"/>
</dbReference>
<evidence type="ECO:0000313" key="3">
    <source>
        <dbReference type="Proteomes" id="UP000789739"/>
    </source>
</evidence>
<organism evidence="2 3">
    <name type="scientific">Paraglomus brasilianum</name>
    <dbReference type="NCBI Taxonomy" id="144538"/>
    <lineage>
        <taxon>Eukaryota</taxon>
        <taxon>Fungi</taxon>
        <taxon>Fungi incertae sedis</taxon>
        <taxon>Mucoromycota</taxon>
        <taxon>Glomeromycotina</taxon>
        <taxon>Glomeromycetes</taxon>
        <taxon>Paraglomerales</taxon>
        <taxon>Paraglomeraceae</taxon>
        <taxon>Paraglomus</taxon>
    </lineage>
</organism>
<dbReference type="Proteomes" id="UP000789739">
    <property type="component" value="Unassembled WGS sequence"/>
</dbReference>
<sequence>MAAELLNAQPTNYTPSTRPSGEPLNSEPFESLMKLLVAAAAAANNHTQINKRAHSIFATGVERPWPGARLPYKYVDIAAMNPFL</sequence>
<name>A0A9N9BCJ8_9GLOM</name>
<comment type="caution">
    <text evidence="2">The sequence shown here is derived from an EMBL/GenBank/DDBJ whole genome shotgun (WGS) entry which is preliminary data.</text>
</comment>
<evidence type="ECO:0000313" key="2">
    <source>
        <dbReference type="EMBL" id="CAG8563216.1"/>
    </source>
</evidence>
<reference evidence="2" key="1">
    <citation type="submission" date="2021-06" db="EMBL/GenBank/DDBJ databases">
        <authorList>
            <person name="Kallberg Y."/>
            <person name="Tangrot J."/>
            <person name="Rosling A."/>
        </authorList>
    </citation>
    <scope>NUCLEOTIDE SEQUENCE</scope>
    <source>
        <strain evidence="2">BR232B</strain>
    </source>
</reference>
<feature type="compositionally biased region" description="Polar residues" evidence="1">
    <location>
        <begin position="8"/>
        <end position="19"/>
    </location>
</feature>
<gene>
    <name evidence="2" type="ORF">PBRASI_LOCUS5702</name>
</gene>
<proteinExistence type="predicted"/>
<keyword evidence="3" id="KW-1185">Reference proteome</keyword>
<protein>
    <submittedName>
        <fullName evidence="2">6070_t:CDS:1</fullName>
    </submittedName>
</protein>
<accession>A0A9N9BCJ8</accession>
<feature type="region of interest" description="Disordered" evidence="1">
    <location>
        <begin position="1"/>
        <end position="27"/>
    </location>
</feature>